<protein>
    <submittedName>
        <fullName evidence="7">DNA-binding transcriptional repressor AcrR</fullName>
    </submittedName>
</protein>
<evidence type="ECO:0000256" key="2">
    <source>
        <dbReference type="ARBA" id="ARBA00023125"/>
    </source>
</evidence>
<dbReference type="InterPro" id="IPR009057">
    <property type="entry name" value="Homeodomain-like_sf"/>
</dbReference>
<name>A0A1Y2MSM9_PSEAH</name>
<dbReference type="Proteomes" id="UP000194360">
    <property type="component" value="Unassembled WGS sequence"/>
</dbReference>
<keyword evidence="2 4" id="KW-0238">DNA-binding</keyword>
<proteinExistence type="predicted"/>
<dbReference type="AlphaFoldDB" id="A0A1Y2MSM9"/>
<evidence type="ECO:0000313" key="8">
    <source>
        <dbReference type="Proteomes" id="UP000194360"/>
    </source>
</evidence>
<dbReference type="PANTHER" id="PTHR30055:SF234">
    <property type="entry name" value="HTH-TYPE TRANSCRIPTIONAL REGULATOR BETI"/>
    <property type="match status" value="1"/>
</dbReference>
<dbReference type="GO" id="GO:0003700">
    <property type="term" value="F:DNA-binding transcription factor activity"/>
    <property type="evidence" value="ECO:0007669"/>
    <property type="project" value="TreeGrafter"/>
</dbReference>
<dbReference type="InterPro" id="IPR050109">
    <property type="entry name" value="HTH-type_TetR-like_transc_reg"/>
</dbReference>
<dbReference type="PANTHER" id="PTHR30055">
    <property type="entry name" value="HTH-TYPE TRANSCRIPTIONAL REGULATOR RUTR"/>
    <property type="match status" value="1"/>
</dbReference>
<dbReference type="STRING" id="2074.BG845_04177"/>
<dbReference type="OrthoDB" id="3691941at2"/>
<feature type="compositionally biased region" description="Basic and acidic residues" evidence="5">
    <location>
        <begin position="194"/>
        <end position="203"/>
    </location>
</feature>
<evidence type="ECO:0000259" key="6">
    <source>
        <dbReference type="PROSITE" id="PS50977"/>
    </source>
</evidence>
<evidence type="ECO:0000256" key="3">
    <source>
        <dbReference type="ARBA" id="ARBA00023163"/>
    </source>
</evidence>
<dbReference type="GO" id="GO:0000976">
    <property type="term" value="F:transcription cis-regulatory region binding"/>
    <property type="evidence" value="ECO:0007669"/>
    <property type="project" value="TreeGrafter"/>
</dbReference>
<sequence length="214" mass="22837">MPAAGSTVKRDERRRGVLEAAVTCFARKGYYGTSTQEIAERAGISQPYVYRLFATKQELFAGAVDLVSDTMSNALTGHVARQPAGPRSPAEALRVARTAYGALIEDRDVLMFLMHANCAADEPLVGDAVRACYARQVELVRELIGPDETAVRQWFGAGMLDNVVVALDLTGIDEPWARTLSGSTTSGSPAARSLTDRDSRGGDRSPPLGPPGSP</sequence>
<dbReference type="InterPro" id="IPR001647">
    <property type="entry name" value="HTH_TetR"/>
</dbReference>
<dbReference type="PROSITE" id="PS50977">
    <property type="entry name" value="HTH_TETR_2"/>
    <property type="match status" value="1"/>
</dbReference>
<evidence type="ECO:0000256" key="1">
    <source>
        <dbReference type="ARBA" id="ARBA00023015"/>
    </source>
</evidence>
<dbReference type="Gene3D" id="1.10.357.10">
    <property type="entry name" value="Tetracycline Repressor, domain 2"/>
    <property type="match status" value="1"/>
</dbReference>
<dbReference type="EMBL" id="MIGB01000024">
    <property type="protein sequence ID" value="OSY38224.1"/>
    <property type="molecule type" value="Genomic_DNA"/>
</dbReference>
<keyword evidence="3" id="KW-0804">Transcription</keyword>
<gene>
    <name evidence="7" type="ORF">BG845_04177</name>
</gene>
<evidence type="ECO:0000313" key="7">
    <source>
        <dbReference type="EMBL" id="OSY38224.1"/>
    </source>
</evidence>
<feature type="domain" description="HTH tetR-type" evidence="6">
    <location>
        <begin position="11"/>
        <end position="71"/>
    </location>
</feature>
<evidence type="ECO:0000256" key="5">
    <source>
        <dbReference type="SAM" id="MobiDB-lite"/>
    </source>
</evidence>
<feature type="region of interest" description="Disordered" evidence="5">
    <location>
        <begin position="177"/>
        <end position="214"/>
    </location>
</feature>
<dbReference type="PRINTS" id="PR00455">
    <property type="entry name" value="HTHTETR"/>
</dbReference>
<keyword evidence="8" id="KW-1185">Reference proteome</keyword>
<accession>A0A1Y2MSM9</accession>
<keyword evidence="1" id="KW-0805">Transcription regulation</keyword>
<comment type="caution">
    <text evidence="7">The sequence shown here is derived from an EMBL/GenBank/DDBJ whole genome shotgun (WGS) entry which is preliminary data.</text>
</comment>
<organism evidence="7 8">
    <name type="scientific">Pseudonocardia autotrophica</name>
    <name type="common">Amycolata autotrophica</name>
    <name type="synonym">Nocardia autotrophica</name>
    <dbReference type="NCBI Taxonomy" id="2074"/>
    <lineage>
        <taxon>Bacteria</taxon>
        <taxon>Bacillati</taxon>
        <taxon>Actinomycetota</taxon>
        <taxon>Actinomycetes</taxon>
        <taxon>Pseudonocardiales</taxon>
        <taxon>Pseudonocardiaceae</taxon>
        <taxon>Pseudonocardia</taxon>
    </lineage>
</organism>
<evidence type="ECO:0000256" key="4">
    <source>
        <dbReference type="PROSITE-ProRule" id="PRU00335"/>
    </source>
</evidence>
<dbReference type="SUPFAM" id="SSF46689">
    <property type="entry name" value="Homeodomain-like"/>
    <property type="match status" value="1"/>
</dbReference>
<reference evidence="7 8" key="1">
    <citation type="submission" date="2016-09" db="EMBL/GenBank/DDBJ databases">
        <title>Pseudonocardia autotrophica DSM535, a candidate organism with high potential of specific P450 cytochromes.</title>
        <authorList>
            <person name="Grumaz C."/>
            <person name="Vainshtein Y."/>
            <person name="Kirstahler P."/>
            <person name="Sohn K."/>
        </authorList>
    </citation>
    <scope>NUCLEOTIDE SEQUENCE [LARGE SCALE GENOMIC DNA]</scope>
    <source>
        <strain evidence="7 8">DSM 535</strain>
    </source>
</reference>
<feature type="DNA-binding region" description="H-T-H motif" evidence="4">
    <location>
        <begin position="34"/>
        <end position="53"/>
    </location>
</feature>
<dbReference type="Pfam" id="PF00440">
    <property type="entry name" value="TetR_N"/>
    <property type="match status" value="1"/>
</dbReference>